<evidence type="ECO:0000256" key="2">
    <source>
        <dbReference type="ARBA" id="ARBA00023015"/>
    </source>
</evidence>
<evidence type="ECO:0000256" key="4">
    <source>
        <dbReference type="ARBA" id="ARBA00023163"/>
    </source>
</evidence>
<keyword evidence="9" id="KW-1185">Reference proteome</keyword>
<evidence type="ECO:0000256" key="1">
    <source>
        <dbReference type="ARBA" id="ARBA00004123"/>
    </source>
</evidence>
<evidence type="ECO:0000313" key="9">
    <source>
        <dbReference type="Proteomes" id="UP000266188"/>
    </source>
</evidence>
<evidence type="ECO:0000259" key="7">
    <source>
        <dbReference type="PROSITE" id="PS50048"/>
    </source>
</evidence>
<name>A0A3A2ZS84_9EURO</name>
<evidence type="ECO:0000256" key="6">
    <source>
        <dbReference type="SAM" id="MobiDB-lite"/>
    </source>
</evidence>
<protein>
    <submittedName>
        <fullName evidence="8">C6 transcription factor</fullName>
    </submittedName>
</protein>
<evidence type="ECO:0000256" key="5">
    <source>
        <dbReference type="ARBA" id="ARBA00023242"/>
    </source>
</evidence>
<keyword evidence="2" id="KW-0805">Transcription regulation</keyword>
<feature type="region of interest" description="Disordered" evidence="6">
    <location>
        <begin position="87"/>
        <end position="108"/>
    </location>
</feature>
<dbReference type="GO" id="GO:0000976">
    <property type="term" value="F:transcription cis-regulatory region binding"/>
    <property type="evidence" value="ECO:0007669"/>
    <property type="project" value="TreeGrafter"/>
</dbReference>
<dbReference type="PANTHER" id="PTHR37534:SF4">
    <property type="entry name" value="ZN(II)2CYS6 TRANSCRIPTION FACTOR (EUROFUNG)"/>
    <property type="match status" value="1"/>
</dbReference>
<dbReference type="STRING" id="2070753.A0A3A2ZS84"/>
<dbReference type="Gene3D" id="4.10.240.10">
    <property type="entry name" value="Zn(2)-C6 fungal-type DNA-binding domain"/>
    <property type="match status" value="1"/>
</dbReference>
<dbReference type="SMART" id="SM00066">
    <property type="entry name" value="GAL4"/>
    <property type="match status" value="1"/>
</dbReference>
<accession>A0A3A2ZS84</accession>
<dbReference type="InterPro" id="IPR036864">
    <property type="entry name" value="Zn2-C6_fun-type_DNA-bd_sf"/>
</dbReference>
<dbReference type="InterPro" id="IPR001138">
    <property type="entry name" value="Zn2Cys6_DnaBD"/>
</dbReference>
<feature type="region of interest" description="Disordered" evidence="6">
    <location>
        <begin position="127"/>
        <end position="146"/>
    </location>
</feature>
<dbReference type="InterPro" id="IPR021858">
    <property type="entry name" value="Fun_TF"/>
</dbReference>
<feature type="domain" description="Zn(2)-C6 fungal-type" evidence="7">
    <location>
        <begin position="10"/>
        <end position="40"/>
    </location>
</feature>
<proteinExistence type="predicted"/>
<comment type="caution">
    <text evidence="8">The sequence shown here is derived from an EMBL/GenBank/DDBJ whole genome shotgun (WGS) entry which is preliminary data.</text>
</comment>
<dbReference type="GO" id="GO:0005634">
    <property type="term" value="C:nucleus"/>
    <property type="evidence" value="ECO:0007669"/>
    <property type="project" value="UniProtKB-SubCell"/>
</dbReference>
<dbReference type="GO" id="GO:0008270">
    <property type="term" value="F:zinc ion binding"/>
    <property type="evidence" value="ECO:0007669"/>
    <property type="project" value="InterPro"/>
</dbReference>
<dbReference type="EMBL" id="MVGC01000273">
    <property type="protein sequence ID" value="RJE20835.1"/>
    <property type="molecule type" value="Genomic_DNA"/>
</dbReference>
<organism evidence="8 9">
    <name type="scientific">Aspergillus sclerotialis</name>
    <dbReference type="NCBI Taxonomy" id="2070753"/>
    <lineage>
        <taxon>Eukaryota</taxon>
        <taxon>Fungi</taxon>
        <taxon>Dikarya</taxon>
        <taxon>Ascomycota</taxon>
        <taxon>Pezizomycotina</taxon>
        <taxon>Eurotiomycetes</taxon>
        <taxon>Eurotiomycetidae</taxon>
        <taxon>Eurotiales</taxon>
        <taxon>Aspergillaceae</taxon>
        <taxon>Aspergillus</taxon>
        <taxon>Aspergillus subgen. Polypaecilum</taxon>
    </lineage>
</organism>
<feature type="compositionally biased region" description="Polar residues" evidence="6">
    <location>
        <begin position="127"/>
        <end position="136"/>
    </location>
</feature>
<dbReference type="OrthoDB" id="415590at2759"/>
<evidence type="ECO:0000256" key="3">
    <source>
        <dbReference type="ARBA" id="ARBA00023125"/>
    </source>
</evidence>
<dbReference type="Pfam" id="PF11951">
    <property type="entry name" value="Fungal_trans_2"/>
    <property type="match status" value="1"/>
</dbReference>
<dbReference type="PANTHER" id="PTHR37534">
    <property type="entry name" value="TRANSCRIPTIONAL ACTIVATOR PROTEIN UGA3"/>
    <property type="match status" value="1"/>
</dbReference>
<keyword evidence="3" id="KW-0238">DNA-binding</keyword>
<gene>
    <name evidence="8" type="ORF">PHISCL_06826</name>
</gene>
<keyword evidence="5" id="KW-0539">Nucleus</keyword>
<dbReference type="AlphaFoldDB" id="A0A3A2ZS84"/>
<dbReference type="PROSITE" id="PS50048">
    <property type="entry name" value="ZN2_CY6_FUNGAL_2"/>
    <property type="match status" value="1"/>
</dbReference>
<dbReference type="PROSITE" id="PS00463">
    <property type="entry name" value="ZN2_CY6_FUNGAL_1"/>
    <property type="match status" value="1"/>
</dbReference>
<dbReference type="Proteomes" id="UP000266188">
    <property type="component" value="Unassembled WGS sequence"/>
</dbReference>
<feature type="region of interest" description="Disordered" evidence="6">
    <location>
        <begin position="217"/>
        <end position="241"/>
    </location>
</feature>
<sequence length="618" mass="69700">MKRWKRTRSGCLNCRRKKRKCDEGKPECLRCRKRHEECKWGMRVTFKSENPQPVPTPSAVQPTRDFEIIDLTADVVRDYHQSPVDDFSATAARGRKENDSGLLTRGSPCLSQQHSPDLYFDQGLAQSPSVSAVSPTQPSPKDRSNTPNLWLQQILHHPTPSISVENAATPSLTPPFPTYWDPVYSSPDGRYEDGIFLPGSEYLELHATLRNRLILEGRSSTPTQKGNSEHPSRPTESATAGINKREEYELWKNWLDEIAPWLDKFDNQLHFQRTLPILAQSHDHLWYSMLALSARQLERKDNSLPIERSLFLYHRAIHLLLPHIPTRSTAVIASCVVLCVLEMLSCAPQAWERHLDGCASLIQAVGINGFVGGIEQALFWCFARMDVCGGLISSSKTLIPSNCWAPGVDLDADIGQFRASSAFDTYANHVVYLCAQVLDLLGPSHSLGRATIPRSAVHDCNFPDKWLKLWRFVDDWHSKRPEEMKPIVNISSSPMSPFPTILFTNAAAVSGNQLYHSAAVLMLQTKPAGIRLDPKPRSALWHARQICGISMSNDHHGAWTNSIQPLWIAGQWMSHPSEHRAILELLERIEKESGWATKWRADDLKEFWGDLDSDGQDC</sequence>
<evidence type="ECO:0000313" key="8">
    <source>
        <dbReference type="EMBL" id="RJE20835.1"/>
    </source>
</evidence>
<keyword evidence="4" id="KW-0804">Transcription</keyword>
<comment type="subcellular location">
    <subcellularLocation>
        <location evidence="1">Nucleus</location>
    </subcellularLocation>
</comment>
<dbReference type="SUPFAM" id="SSF57701">
    <property type="entry name" value="Zn2/Cys6 DNA-binding domain"/>
    <property type="match status" value="1"/>
</dbReference>
<dbReference type="GO" id="GO:0045944">
    <property type="term" value="P:positive regulation of transcription by RNA polymerase II"/>
    <property type="evidence" value="ECO:0007669"/>
    <property type="project" value="TreeGrafter"/>
</dbReference>
<reference evidence="9" key="1">
    <citation type="submission" date="2017-02" db="EMBL/GenBank/DDBJ databases">
        <authorList>
            <person name="Tafer H."/>
            <person name="Lopandic K."/>
        </authorList>
    </citation>
    <scope>NUCLEOTIDE SEQUENCE [LARGE SCALE GENOMIC DNA]</scope>
    <source>
        <strain evidence="9">CBS 366.77</strain>
    </source>
</reference>
<dbReference type="GO" id="GO:0000981">
    <property type="term" value="F:DNA-binding transcription factor activity, RNA polymerase II-specific"/>
    <property type="evidence" value="ECO:0007669"/>
    <property type="project" value="InterPro"/>
</dbReference>
<dbReference type="CDD" id="cd00067">
    <property type="entry name" value="GAL4"/>
    <property type="match status" value="1"/>
</dbReference>
<dbReference type="Pfam" id="PF00172">
    <property type="entry name" value="Zn_clus"/>
    <property type="match status" value="1"/>
</dbReference>